<organism evidence="1 2">
    <name type="scientific">Dendrobium nobile</name>
    <name type="common">Orchid</name>
    <dbReference type="NCBI Taxonomy" id="94219"/>
    <lineage>
        <taxon>Eukaryota</taxon>
        <taxon>Viridiplantae</taxon>
        <taxon>Streptophyta</taxon>
        <taxon>Embryophyta</taxon>
        <taxon>Tracheophyta</taxon>
        <taxon>Spermatophyta</taxon>
        <taxon>Magnoliopsida</taxon>
        <taxon>Liliopsida</taxon>
        <taxon>Asparagales</taxon>
        <taxon>Orchidaceae</taxon>
        <taxon>Epidendroideae</taxon>
        <taxon>Malaxideae</taxon>
        <taxon>Dendrobiinae</taxon>
        <taxon>Dendrobium</taxon>
    </lineage>
</organism>
<accession>A0A8T3CDB8</accession>
<keyword evidence="2" id="KW-1185">Reference proteome</keyword>
<protein>
    <submittedName>
        <fullName evidence="1">Uncharacterized protein</fullName>
    </submittedName>
</protein>
<name>A0A8T3CDB8_DENNO</name>
<evidence type="ECO:0000313" key="2">
    <source>
        <dbReference type="Proteomes" id="UP000829196"/>
    </source>
</evidence>
<comment type="caution">
    <text evidence="1">The sequence shown here is derived from an EMBL/GenBank/DDBJ whole genome shotgun (WGS) entry which is preliminary data.</text>
</comment>
<reference evidence="1" key="1">
    <citation type="journal article" date="2022" name="Front. Genet.">
        <title>Chromosome-Scale Assembly of the Dendrobium nobile Genome Provides Insights Into the Molecular Mechanism of the Biosynthesis of the Medicinal Active Ingredient of Dendrobium.</title>
        <authorList>
            <person name="Xu Q."/>
            <person name="Niu S.-C."/>
            <person name="Li K.-L."/>
            <person name="Zheng P.-J."/>
            <person name="Zhang X.-J."/>
            <person name="Jia Y."/>
            <person name="Liu Y."/>
            <person name="Niu Y.-X."/>
            <person name="Yu L.-H."/>
            <person name="Chen D.-F."/>
            <person name="Zhang G.-Q."/>
        </authorList>
    </citation>
    <scope>NUCLEOTIDE SEQUENCE</scope>
    <source>
        <tissue evidence="1">Leaf</tissue>
    </source>
</reference>
<evidence type="ECO:0000313" key="1">
    <source>
        <dbReference type="EMBL" id="KAI0529722.1"/>
    </source>
</evidence>
<dbReference type="EMBL" id="JAGYWB010000002">
    <property type="protein sequence ID" value="KAI0529722.1"/>
    <property type="molecule type" value="Genomic_DNA"/>
</dbReference>
<dbReference type="Proteomes" id="UP000829196">
    <property type="component" value="Unassembled WGS sequence"/>
</dbReference>
<proteinExistence type="predicted"/>
<gene>
    <name evidence="1" type="ORF">KFK09_002279</name>
</gene>
<sequence length="82" mass="9458">MGAQVVSDDTVAKNLQSHNARERRAWDFGHLFGSTVISPTALRRVLVLIFLSRRPKKNVHKTRLPHCKRRIEFPPTTLEKRA</sequence>
<dbReference type="AlphaFoldDB" id="A0A8T3CDB8"/>